<dbReference type="RefSeq" id="WP_080809756.1">
    <property type="nucleotide sequence ID" value="NZ_LT828571.1"/>
</dbReference>
<evidence type="ECO:0008006" key="3">
    <source>
        <dbReference type="Google" id="ProtNLM"/>
    </source>
</evidence>
<dbReference type="SUPFAM" id="SSF143880">
    <property type="entry name" value="NE0471 N-terminal domain-like"/>
    <property type="match status" value="1"/>
</dbReference>
<dbReference type="Pfam" id="PF10387">
    <property type="entry name" value="DUF2442"/>
    <property type="match status" value="1"/>
</dbReference>
<dbReference type="Gene3D" id="3.30.2020.10">
    <property type="entry name" value="NE0471-like N-terminal domain"/>
    <property type="match status" value="1"/>
</dbReference>
<dbReference type="EMBL" id="FWEV01000180">
    <property type="protein sequence ID" value="SLM31027.1"/>
    <property type="molecule type" value="Genomic_DNA"/>
</dbReference>
<proteinExistence type="predicted"/>
<keyword evidence="2" id="KW-1185">Reference proteome</keyword>
<organism evidence="1 2">
    <name type="scientific">Desulfamplus magnetovallimortis</name>
    <dbReference type="NCBI Taxonomy" id="1246637"/>
    <lineage>
        <taxon>Bacteria</taxon>
        <taxon>Pseudomonadati</taxon>
        <taxon>Thermodesulfobacteriota</taxon>
        <taxon>Desulfobacteria</taxon>
        <taxon>Desulfobacterales</taxon>
        <taxon>Desulfobacteraceae</taxon>
        <taxon>Desulfamplus</taxon>
    </lineage>
</organism>
<dbReference type="OrthoDB" id="598100at2"/>
<dbReference type="InterPro" id="IPR018841">
    <property type="entry name" value="DUF2442"/>
</dbReference>
<dbReference type="AlphaFoldDB" id="A0A1W1HEW2"/>
<accession>A0A1W1HEW2</accession>
<evidence type="ECO:0000313" key="2">
    <source>
        <dbReference type="Proteomes" id="UP000191931"/>
    </source>
</evidence>
<dbReference type="InterPro" id="IPR036782">
    <property type="entry name" value="NE0471-like_N"/>
</dbReference>
<reference evidence="1 2" key="1">
    <citation type="submission" date="2017-03" db="EMBL/GenBank/DDBJ databases">
        <authorList>
            <person name="Afonso C.L."/>
            <person name="Miller P.J."/>
            <person name="Scott M.A."/>
            <person name="Spackman E."/>
            <person name="Goraichik I."/>
            <person name="Dimitrov K.M."/>
            <person name="Suarez D.L."/>
            <person name="Swayne D.E."/>
        </authorList>
    </citation>
    <scope>NUCLEOTIDE SEQUENCE [LARGE SCALE GENOMIC DNA]</scope>
    <source>
        <strain evidence="1">PRJEB14757</strain>
    </source>
</reference>
<name>A0A1W1HEW2_9BACT</name>
<gene>
    <name evidence="1" type="ORF">MTBBW1_2600002</name>
</gene>
<dbReference type="Proteomes" id="UP000191931">
    <property type="component" value="Unassembled WGS sequence"/>
</dbReference>
<protein>
    <recommendedName>
        <fullName evidence="3">DUF2442 domain-containing protein</fullName>
    </recommendedName>
</protein>
<dbReference type="STRING" id="1246637.MTBBW1_2600002"/>
<evidence type="ECO:0000313" key="1">
    <source>
        <dbReference type="EMBL" id="SLM31027.1"/>
    </source>
</evidence>
<sequence>MILHITDAKYLKDYQLELSFNNGKKGIADLSQSLDGSVFNPLKDKKLFSQLKLNKELDTVVWPNGADFAPEYLYFQAFKYIPELQDQFRVWGYID</sequence>